<sequence>MKLRSRKKRVNTPQSRETNGSLKFIICIFLVISTLAVYWQVQDHEFINYDDEEYITENGHVQAGLTSESIVWAFTTPYASNWHPVTWLSHMLDYELYGDRPKGHLLTNVLLHITNALLLFMVLFRLTGAIWQSAFVAVLFALHPLNVGSVAWAAERKNVLSTLFWLLTMWVYISYVNKPSIKKYGWVALFLALGLMSKPMLVTLPFVLLLLDYWPLRRWNIKNTNGSIEQTTNSAPLSRLILEKVPLLLLVIGSIITTLIVQKTSGAVKSFDVFPLKERFINALVSYVSYLQKMVWPSNLSVFYPHPEGALPVWKGILCGMVLVGITILAVKWIRKAPYFAVGWFWYLGTLVPVIGIVQVGAQAMADRYAYVPLIGIFIILAWGISGLLEKWDLRKKALPIAAGVVILFLMVAAWVQVGHWKNSITLFKHAISVTENQYPSFAVAYDNLGYALAKKGDIGAAITHYKTAIKINPNYA</sequence>
<dbReference type="PANTHER" id="PTHR44227">
    <property type="match status" value="1"/>
</dbReference>
<feature type="transmembrane region" description="Helical" evidence="3">
    <location>
        <begin position="311"/>
        <end position="331"/>
    </location>
</feature>
<dbReference type="InterPro" id="IPR052346">
    <property type="entry name" value="O-mannosyl-transferase_TMTC"/>
</dbReference>
<keyword evidence="3" id="KW-0812">Transmembrane</keyword>
<feature type="transmembrane region" description="Helical" evidence="3">
    <location>
        <begin position="245"/>
        <end position="261"/>
    </location>
</feature>
<keyword evidence="3" id="KW-1133">Transmembrane helix</keyword>
<gene>
    <name evidence="5" type="ORF">METZ01_LOCUS186413</name>
</gene>
<protein>
    <recommendedName>
        <fullName evidence="4">Glycosyltransferase RgtA/B/C/D-like domain-containing protein</fullName>
    </recommendedName>
</protein>
<dbReference type="Pfam" id="PF13414">
    <property type="entry name" value="TPR_11"/>
    <property type="match status" value="1"/>
</dbReference>
<keyword evidence="1" id="KW-0677">Repeat</keyword>
<accession>A0A382D605</accession>
<dbReference type="PANTHER" id="PTHR44227:SF3">
    <property type="entry name" value="PROTEIN O-MANNOSYL-TRANSFERASE TMTC4"/>
    <property type="match status" value="1"/>
</dbReference>
<feature type="transmembrane region" description="Helical" evidence="3">
    <location>
        <begin position="343"/>
        <end position="362"/>
    </location>
</feature>
<keyword evidence="2" id="KW-0802">TPR repeat</keyword>
<dbReference type="SMART" id="SM00028">
    <property type="entry name" value="TPR"/>
    <property type="match status" value="1"/>
</dbReference>
<dbReference type="PROSITE" id="PS50005">
    <property type="entry name" value="TPR"/>
    <property type="match status" value="1"/>
</dbReference>
<name>A0A382D605_9ZZZZ</name>
<feature type="transmembrane region" description="Helical" evidence="3">
    <location>
        <begin position="188"/>
        <end position="211"/>
    </location>
</feature>
<feature type="transmembrane region" description="Helical" evidence="3">
    <location>
        <begin position="21"/>
        <end position="41"/>
    </location>
</feature>
<dbReference type="Pfam" id="PF13231">
    <property type="entry name" value="PMT_2"/>
    <property type="match status" value="1"/>
</dbReference>
<feature type="transmembrane region" description="Helical" evidence="3">
    <location>
        <begin position="398"/>
        <end position="418"/>
    </location>
</feature>
<evidence type="ECO:0000256" key="1">
    <source>
        <dbReference type="ARBA" id="ARBA00022737"/>
    </source>
</evidence>
<dbReference type="InterPro" id="IPR019734">
    <property type="entry name" value="TPR_rpt"/>
</dbReference>
<dbReference type="InterPro" id="IPR038731">
    <property type="entry name" value="RgtA/B/C-like"/>
</dbReference>
<dbReference type="AlphaFoldDB" id="A0A382D605"/>
<dbReference type="EMBL" id="UINC01037692">
    <property type="protein sequence ID" value="SVB33559.1"/>
    <property type="molecule type" value="Genomic_DNA"/>
</dbReference>
<feature type="domain" description="Glycosyltransferase RgtA/B/C/D-like" evidence="4">
    <location>
        <begin position="94"/>
        <end position="210"/>
    </location>
</feature>
<dbReference type="InterPro" id="IPR011990">
    <property type="entry name" value="TPR-like_helical_dom_sf"/>
</dbReference>
<proteinExistence type="predicted"/>
<reference evidence="5" key="1">
    <citation type="submission" date="2018-05" db="EMBL/GenBank/DDBJ databases">
        <authorList>
            <person name="Lanie J.A."/>
            <person name="Ng W.-L."/>
            <person name="Kazmierczak K.M."/>
            <person name="Andrzejewski T.M."/>
            <person name="Davidsen T.M."/>
            <person name="Wayne K.J."/>
            <person name="Tettelin H."/>
            <person name="Glass J.I."/>
            <person name="Rusch D."/>
            <person name="Podicherti R."/>
            <person name="Tsui H.-C.T."/>
            <person name="Winkler M.E."/>
        </authorList>
    </citation>
    <scope>NUCLEOTIDE SEQUENCE</scope>
</reference>
<organism evidence="5">
    <name type="scientific">marine metagenome</name>
    <dbReference type="NCBI Taxonomy" id="408172"/>
    <lineage>
        <taxon>unclassified sequences</taxon>
        <taxon>metagenomes</taxon>
        <taxon>ecological metagenomes</taxon>
    </lineage>
</organism>
<evidence type="ECO:0000313" key="5">
    <source>
        <dbReference type="EMBL" id="SVB33559.1"/>
    </source>
</evidence>
<dbReference type="SUPFAM" id="SSF48452">
    <property type="entry name" value="TPR-like"/>
    <property type="match status" value="1"/>
</dbReference>
<evidence type="ECO:0000256" key="2">
    <source>
        <dbReference type="ARBA" id="ARBA00022803"/>
    </source>
</evidence>
<feature type="transmembrane region" description="Helical" evidence="3">
    <location>
        <begin position="133"/>
        <end position="153"/>
    </location>
</feature>
<dbReference type="PROSITE" id="PS50293">
    <property type="entry name" value="TPR_REGION"/>
    <property type="match status" value="1"/>
</dbReference>
<feature type="non-terminal residue" evidence="5">
    <location>
        <position position="477"/>
    </location>
</feature>
<evidence type="ECO:0000259" key="4">
    <source>
        <dbReference type="Pfam" id="PF13231"/>
    </source>
</evidence>
<feature type="transmembrane region" description="Helical" evidence="3">
    <location>
        <begin position="159"/>
        <end position="176"/>
    </location>
</feature>
<dbReference type="Gene3D" id="1.25.40.10">
    <property type="entry name" value="Tetratricopeptide repeat domain"/>
    <property type="match status" value="1"/>
</dbReference>
<keyword evidence="3" id="KW-0472">Membrane</keyword>
<evidence type="ECO:0000256" key="3">
    <source>
        <dbReference type="SAM" id="Phobius"/>
    </source>
</evidence>
<feature type="transmembrane region" description="Helical" evidence="3">
    <location>
        <begin position="368"/>
        <end position="386"/>
    </location>
</feature>